<protein>
    <submittedName>
        <fullName evidence="1">Uncharacterized protein</fullName>
    </submittedName>
</protein>
<name>W6TYT9_ECHGR</name>
<evidence type="ECO:0000313" key="2">
    <source>
        <dbReference type="Proteomes" id="UP000019149"/>
    </source>
</evidence>
<dbReference type="RefSeq" id="XP_024345131.1">
    <property type="nucleotide sequence ID" value="XM_024500455.1"/>
</dbReference>
<dbReference type="AlphaFoldDB" id="W6TYT9"/>
<proteinExistence type="predicted"/>
<sequence length="109" mass="12422">MTSKFTLTTRAYDICWARHALSGRQLAVVVNLTGACVIVVQKDFEKRVHVDMIDATSKVAIFDLATLSREELSTNSREQYLIEFEPGLLYCYWEDQMLERTQGDEGGRA</sequence>
<gene>
    <name evidence="1" type="ORF">EGR_11208</name>
</gene>
<keyword evidence="2" id="KW-1185">Reference proteome</keyword>
<accession>W6TYT9</accession>
<evidence type="ECO:0000313" key="1">
    <source>
        <dbReference type="EMBL" id="EUB53935.1"/>
    </source>
</evidence>
<dbReference type="KEGG" id="egl:EGR_11208"/>
<dbReference type="Proteomes" id="UP000019149">
    <property type="component" value="Unassembled WGS sequence"/>
</dbReference>
<dbReference type="CTD" id="36346921"/>
<dbReference type="GeneID" id="36346921"/>
<dbReference type="EMBL" id="APAU02000510">
    <property type="protein sequence ID" value="EUB53935.1"/>
    <property type="molecule type" value="Genomic_DNA"/>
</dbReference>
<organism evidence="1 2">
    <name type="scientific">Echinococcus granulosus</name>
    <name type="common">Hydatid tapeworm</name>
    <dbReference type="NCBI Taxonomy" id="6210"/>
    <lineage>
        <taxon>Eukaryota</taxon>
        <taxon>Metazoa</taxon>
        <taxon>Spiralia</taxon>
        <taxon>Lophotrochozoa</taxon>
        <taxon>Platyhelminthes</taxon>
        <taxon>Cestoda</taxon>
        <taxon>Eucestoda</taxon>
        <taxon>Cyclophyllidea</taxon>
        <taxon>Taeniidae</taxon>
        <taxon>Echinococcus</taxon>
        <taxon>Echinococcus granulosus group</taxon>
    </lineage>
</organism>
<reference evidence="1 2" key="1">
    <citation type="journal article" date="2013" name="Nat. Genet.">
        <title>The genome of the hydatid tapeworm Echinococcus granulosus.</title>
        <authorList>
            <person name="Zheng H."/>
            <person name="Zhang W."/>
            <person name="Zhang L."/>
            <person name="Zhang Z."/>
            <person name="Li J."/>
            <person name="Lu G."/>
            <person name="Zhu Y."/>
            <person name="Wang Y."/>
            <person name="Huang Y."/>
            <person name="Liu J."/>
            <person name="Kang H."/>
            <person name="Chen J."/>
            <person name="Wang L."/>
            <person name="Chen A."/>
            <person name="Yu S."/>
            <person name="Gao Z."/>
            <person name="Jin L."/>
            <person name="Gu W."/>
            <person name="Wang Z."/>
            <person name="Zhao L."/>
            <person name="Shi B."/>
            <person name="Wen H."/>
            <person name="Lin R."/>
            <person name="Jones M.K."/>
            <person name="Brejova B."/>
            <person name="Vinar T."/>
            <person name="Zhao G."/>
            <person name="McManus D.P."/>
            <person name="Chen Z."/>
            <person name="Zhou Y."/>
            <person name="Wang S."/>
        </authorList>
    </citation>
    <scope>NUCLEOTIDE SEQUENCE [LARGE SCALE GENOMIC DNA]</scope>
</reference>
<comment type="caution">
    <text evidence="1">The sequence shown here is derived from an EMBL/GenBank/DDBJ whole genome shotgun (WGS) entry which is preliminary data.</text>
</comment>